<dbReference type="OrthoDB" id="2953846at2759"/>
<organism evidence="1 2">
    <name type="scientific">Dentipellis fragilis</name>
    <dbReference type="NCBI Taxonomy" id="205917"/>
    <lineage>
        <taxon>Eukaryota</taxon>
        <taxon>Fungi</taxon>
        <taxon>Dikarya</taxon>
        <taxon>Basidiomycota</taxon>
        <taxon>Agaricomycotina</taxon>
        <taxon>Agaricomycetes</taxon>
        <taxon>Russulales</taxon>
        <taxon>Hericiaceae</taxon>
        <taxon>Dentipellis</taxon>
    </lineage>
</organism>
<accession>A0A4Y9YTV7</accession>
<dbReference type="EMBL" id="SEOQ01000301">
    <property type="protein sequence ID" value="TFY65864.1"/>
    <property type="molecule type" value="Genomic_DNA"/>
</dbReference>
<keyword evidence="2" id="KW-1185">Reference proteome</keyword>
<dbReference type="AlphaFoldDB" id="A0A4Y9YTV7"/>
<name>A0A4Y9YTV7_9AGAM</name>
<sequence length="465" mass="53405">MQSMAFTSISRLCSFQANIMAPVRFRALYHQWAPGWEDDLVVVACNARAIYAPLMENKAPVIEPDGLWGAHEWTRFPQFYDASAPYLAYIPIPTSRNPTSILFRSVSRMDWTIPVEAPAKTDLRVPVPGLLSQVSSKYQWAKQLVDDDFTAFIAKKPLGNISPSLHAWEHAWDSYLTLVSGAKGYRDFVKLMRSFQQGILELIAFRDWMADMGLTPRTGKTGDHSEMDTRGSYVYSLEHYQMFAKFGVASFFVTRTSEWVLDDGRRRDLCALPGLPNPTSNTSTVRMHNKPIWHYPPHVDNVRDFESAARGVATRKDELIPMPVFKKQIQKHGAEYQLRIGRHPSSVFIPECRNAVDVAQNRAKMFQSTSPHPPYVREPVKIYLMVLNKLNWTKIGVCPPGRLFPFPPIHLFWGPEIEEKVQTYYFHYLAIRDHVEWRWDAGNPGLTTQDWRAVLSDVAWKMAWP</sequence>
<protein>
    <submittedName>
        <fullName evidence="1">Uncharacterized protein</fullName>
    </submittedName>
</protein>
<reference evidence="1 2" key="1">
    <citation type="submission" date="2019-02" db="EMBL/GenBank/DDBJ databases">
        <title>Genome sequencing of the rare red list fungi Dentipellis fragilis.</title>
        <authorList>
            <person name="Buettner E."/>
            <person name="Kellner H."/>
        </authorList>
    </citation>
    <scope>NUCLEOTIDE SEQUENCE [LARGE SCALE GENOMIC DNA]</scope>
    <source>
        <strain evidence="1 2">DSM 105465</strain>
    </source>
</reference>
<comment type="caution">
    <text evidence="1">The sequence shown here is derived from an EMBL/GenBank/DDBJ whole genome shotgun (WGS) entry which is preliminary data.</text>
</comment>
<proteinExistence type="predicted"/>
<evidence type="ECO:0000313" key="2">
    <source>
        <dbReference type="Proteomes" id="UP000298327"/>
    </source>
</evidence>
<evidence type="ECO:0000313" key="1">
    <source>
        <dbReference type="EMBL" id="TFY65864.1"/>
    </source>
</evidence>
<dbReference type="Proteomes" id="UP000298327">
    <property type="component" value="Unassembled WGS sequence"/>
</dbReference>
<gene>
    <name evidence="1" type="ORF">EVG20_g5235</name>
</gene>